<dbReference type="GO" id="GO:0030313">
    <property type="term" value="C:cell envelope"/>
    <property type="evidence" value="ECO:0007669"/>
    <property type="project" value="UniProtKB-SubCell"/>
</dbReference>
<dbReference type="AlphaFoldDB" id="A0A7Y3TX84"/>
<feature type="domain" description="Periplasmic binding protein" evidence="4">
    <location>
        <begin position="46"/>
        <end position="274"/>
    </location>
</feature>
<dbReference type="RefSeq" id="WP_171702194.1">
    <property type="nucleotide sequence ID" value="NZ_JABFHI010000003.1"/>
</dbReference>
<comment type="subcellular location">
    <subcellularLocation>
        <location evidence="1">Cell envelope</location>
    </subcellularLocation>
</comment>
<evidence type="ECO:0000313" key="6">
    <source>
        <dbReference type="Proteomes" id="UP000588806"/>
    </source>
</evidence>
<dbReference type="CDD" id="cd06308">
    <property type="entry name" value="PBP1_sensor_kinase-like"/>
    <property type="match status" value="1"/>
</dbReference>
<evidence type="ECO:0000256" key="2">
    <source>
        <dbReference type="ARBA" id="ARBA00007639"/>
    </source>
</evidence>
<organism evidence="5 6">
    <name type="scientific">Vreelandella azerica</name>
    <dbReference type="NCBI Taxonomy" id="2732867"/>
    <lineage>
        <taxon>Bacteria</taxon>
        <taxon>Pseudomonadati</taxon>
        <taxon>Pseudomonadota</taxon>
        <taxon>Gammaproteobacteria</taxon>
        <taxon>Oceanospirillales</taxon>
        <taxon>Halomonadaceae</taxon>
        <taxon>Vreelandella</taxon>
    </lineage>
</organism>
<accession>A0A7Y3TX84</accession>
<dbReference type="SUPFAM" id="SSF53822">
    <property type="entry name" value="Periplasmic binding protein-like I"/>
    <property type="match status" value="1"/>
</dbReference>
<evidence type="ECO:0000259" key="4">
    <source>
        <dbReference type="Pfam" id="PF13407"/>
    </source>
</evidence>
<keyword evidence="3" id="KW-0732">Signal</keyword>
<dbReference type="EMBL" id="JABFHI010000003">
    <property type="protein sequence ID" value="NOG31719.1"/>
    <property type="molecule type" value="Genomic_DNA"/>
</dbReference>
<dbReference type="Pfam" id="PF13407">
    <property type="entry name" value="Peripla_BP_4"/>
    <property type="match status" value="1"/>
</dbReference>
<protein>
    <submittedName>
        <fullName evidence="5">Substrate-binding domain-containing protein</fullName>
    </submittedName>
</protein>
<gene>
    <name evidence="5" type="ORF">HLB35_07930</name>
</gene>
<dbReference type="InterPro" id="IPR028082">
    <property type="entry name" value="Peripla_BP_I"/>
</dbReference>
<reference evidence="5 6" key="1">
    <citation type="submission" date="2020-05" db="EMBL/GenBank/DDBJ databases">
        <authorList>
            <person name="Ruan W."/>
            <person name="Jeon C.O."/>
            <person name="Chun B.H."/>
        </authorList>
    </citation>
    <scope>NUCLEOTIDE SEQUENCE [LARGE SCALE GENOMIC DNA]</scope>
    <source>
        <strain evidence="5 6">TBZ9</strain>
    </source>
</reference>
<dbReference type="GO" id="GO:0030246">
    <property type="term" value="F:carbohydrate binding"/>
    <property type="evidence" value="ECO:0007669"/>
    <property type="project" value="UniProtKB-ARBA"/>
</dbReference>
<dbReference type="PANTHER" id="PTHR46847:SF1">
    <property type="entry name" value="D-ALLOSE-BINDING PERIPLASMIC PROTEIN-RELATED"/>
    <property type="match status" value="1"/>
</dbReference>
<keyword evidence="6" id="KW-1185">Reference proteome</keyword>
<dbReference type="PANTHER" id="PTHR46847">
    <property type="entry name" value="D-ALLOSE-BINDING PERIPLASMIC PROTEIN-RELATED"/>
    <property type="match status" value="1"/>
</dbReference>
<evidence type="ECO:0000256" key="3">
    <source>
        <dbReference type="ARBA" id="ARBA00022729"/>
    </source>
</evidence>
<name>A0A7Y3TX84_9GAMM</name>
<sequence length="302" mass="32867">MYIKHRHRLFLWSLLYAFLVFCTLVKGALANDQLRVSDALPVKGVVGFAQDTLANDWRLMQVKEVERALATYPEVDFIVTDGKGSVALQAQQIRALAEQVDVLIISPRTEALLSNIISDIHADGTPVILLDRGIKGDGYTSFVHGQNEAIGRQAGEFIAQALKGKGSVLMLEGVLGASATTQRTAGFMAVMTQYPDILVITRTANYLRADSIHVIRDLLEQGIVFDALFAQSDSMAEGARMALEQADINLADLPIVGIDYIQAAQDALLKGHQSLSLTYPTGGKEGLSWLFAYCAVRVFPNG</sequence>
<comment type="similarity">
    <text evidence="2">Belongs to the bacterial solute-binding protein 2 family.</text>
</comment>
<evidence type="ECO:0000313" key="5">
    <source>
        <dbReference type="EMBL" id="NOG31719.1"/>
    </source>
</evidence>
<evidence type="ECO:0000256" key="1">
    <source>
        <dbReference type="ARBA" id="ARBA00004196"/>
    </source>
</evidence>
<dbReference type="InterPro" id="IPR025997">
    <property type="entry name" value="SBP_2_dom"/>
</dbReference>
<comment type="caution">
    <text evidence="5">The sequence shown here is derived from an EMBL/GenBank/DDBJ whole genome shotgun (WGS) entry which is preliminary data.</text>
</comment>
<dbReference type="Proteomes" id="UP000588806">
    <property type="component" value="Unassembled WGS sequence"/>
</dbReference>
<proteinExistence type="inferred from homology"/>
<dbReference type="Gene3D" id="3.40.50.2300">
    <property type="match status" value="2"/>
</dbReference>
<reference evidence="5 6" key="2">
    <citation type="submission" date="2020-06" db="EMBL/GenBank/DDBJ databases">
        <title>Halomonas songnenensis sp. nov., a moderately halophilic bacterium isolated from saline and alkaline soils.</title>
        <authorList>
            <person name="Jiang J."/>
            <person name="Pan Y."/>
        </authorList>
    </citation>
    <scope>NUCLEOTIDE SEQUENCE [LARGE SCALE GENOMIC DNA]</scope>
    <source>
        <strain evidence="5 6">TBZ9</strain>
    </source>
</reference>
<dbReference type="GO" id="GO:0055085">
    <property type="term" value="P:transmembrane transport"/>
    <property type="evidence" value="ECO:0007669"/>
    <property type="project" value="UniProtKB-ARBA"/>
</dbReference>